<comment type="caution">
    <text evidence="2">The sequence shown here is derived from an EMBL/GenBank/DDBJ whole genome shotgun (WGS) entry which is preliminary data.</text>
</comment>
<dbReference type="EMBL" id="CAJEWN010002197">
    <property type="protein sequence ID" value="CAD2202441.1"/>
    <property type="molecule type" value="Genomic_DNA"/>
</dbReference>
<name>A0A6V7XT43_MELEN</name>
<feature type="region of interest" description="Disordered" evidence="1">
    <location>
        <begin position="1"/>
        <end position="50"/>
    </location>
</feature>
<evidence type="ECO:0000256" key="1">
    <source>
        <dbReference type="SAM" id="MobiDB-lite"/>
    </source>
</evidence>
<dbReference type="AlphaFoldDB" id="A0A6V7XT43"/>
<evidence type="ECO:0000313" key="2">
    <source>
        <dbReference type="EMBL" id="CAD2202441.1"/>
    </source>
</evidence>
<proteinExistence type="predicted"/>
<protein>
    <submittedName>
        <fullName evidence="2">Uncharacterized protein</fullName>
    </submittedName>
</protein>
<accession>A0A6V7XT43</accession>
<gene>
    <name evidence="2" type="ORF">MENT_LOCUS56075</name>
</gene>
<organism evidence="2 3">
    <name type="scientific">Meloidogyne enterolobii</name>
    <name type="common">Root-knot nematode worm</name>
    <name type="synonym">Meloidogyne mayaguensis</name>
    <dbReference type="NCBI Taxonomy" id="390850"/>
    <lineage>
        <taxon>Eukaryota</taxon>
        <taxon>Metazoa</taxon>
        <taxon>Ecdysozoa</taxon>
        <taxon>Nematoda</taxon>
        <taxon>Chromadorea</taxon>
        <taxon>Rhabditida</taxon>
        <taxon>Tylenchina</taxon>
        <taxon>Tylenchomorpha</taxon>
        <taxon>Tylenchoidea</taxon>
        <taxon>Meloidogynidae</taxon>
        <taxon>Meloidogyninae</taxon>
        <taxon>Meloidogyne</taxon>
    </lineage>
</organism>
<feature type="compositionally biased region" description="Polar residues" evidence="1">
    <location>
        <begin position="1"/>
        <end position="11"/>
    </location>
</feature>
<sequence length="253" mass="29880">MLEGNLRQQNFGNKNKEEKTEEEEERGQQKKKNNFPFQKFPMPLEGREGGRGGGGIYQSRWSNRLNFQTKFHLNTPPQHFNKYKHRRSLPPLNSSTNSFENSKNLIKQKQQPISLFVTEFIGKFTDFIIKPLNNYDDAILYFEKILKEFNIPTNQKQTFCILSAFEDHLQIFPFIFDELNINQNITQPINLNKEQILTISRSQTEQKMFGILTTSNKNKENIFECFLFKTLPENLQKHSEHLKISELLNIKCR</sequence>
<evidence type="ECO:0000313" key="3">
    <source>
        <dbReference type="Proteomes" id="UP000580250"/>
    </source>
</evidence>
<dbReference type="Proteomes" id="UP000580250">
    <property type="component" value="Unassembled WGS sequence"/>
</dbReference>
<reference evidence="2 3" key="1">
    <citation type="submission" date="2020-08" db="EMBL/GenBank/DDBJ databases">
        <authorList>
            <person name="Koutsovoulos G."/>
            <person name="Danchin GJ E."/>
        </authorList>
    </citation>
    <scope>NUCLEOTIDE SEQUENCE [LARGE SCALE GENOMIC DNA]</scope>
</reference>